<sequence length="66" mass="7471">MAAKIRIPGIDFLREVKVELSKVIWPSRLETVKLTTIVIVVTIIVGFFVLGIDYVLAFLLKLITRT</sequence>
<comment type="subcellular location">
    <subcellularLocation>
        <location evidence="9">Cell membrane</location>
        <topology evidence="9">Single-pass membrane protein</topology>
    </subcellularLocation>
    <subcellularLocation>
        <location evidence="1">Membrane</location>
    </subcellularLocation>
</comment>
<dbReference type="PANTHER" id="PTHR33910:SF1">
    <property type="entry name" value="PROTEIN TRANSLOCASE SUBUNIT SECE"/>
    <property type="match status" value="1"/>
</dbReference>
<evidence type="ECO:0000256" key="6">
    <source>
        <dbReference type="ARBA" id="ARBA00022989"/>
    </source>
</evidence>
<evidence type="ECO:0000256" key="9">
    <source>
        <dbReference type="HAMAP-Rule" id="MF_00422"/>
    </source>
</evidence>
<evidence type="ECO:0000313" key="11">
    <source>
        <dbReference type="Proteomes" id="UP000177328"/>
    </source>
</evidence>
<keyword evidence="8 9" id="KW-0472">Membrane</keyword>
<feature type="transmembrane region" description="Helical" evidence="9">
    <location>
        <begin position="37"/>
        <end position="60"/>
    </location>
</feature>
<evidence type="ECO:0000256" key="1">
    <source>
        <dbReference type="ARBA" id="ARBA00004370"/>
    </source>
</evidence>
<keyword evidence="3 9" id="KW-1003">Cell membrane</keyword>
<comment type="similarity">
    <text evidence="9">Belongs to the SecE/SEC61-gamma family.</text>
</comment>
<organism evidence="10 11">
    <name type="scientific">Candidatus Daviesbacteria bacterium RIFCSPHIGHO2_02_FULL_43_12</name>
    <dbReference type="NCBI Taxonomy" id="1797776"/>
    <lineage>
        <taxon>Bacteria</taxon>
        <taxon>Candidatus Daviesiibacteriota</taxon>
    </lineage>
</organism>
<dbReference type="GO" id="GO:0043952">
    <property type="term" value="P:protein transport by the Sec complex"/>
    <property type="evidence" value="ECO:0007669"/>
    <property type="project" value="UniProtKB-UniRule"/>
</dbReference>
<dbReference type="PRINTS" id="PR01650">
    <property type="entry name" value="SECETRNLCASE"/>
</dbReference>
<evidence type="ECO:0000256" key="4">
    <source>
        <dbReference type="ARBA" id="ARBA00022692"/>
    </source>
</evidence>
<name>A0A1F5KIP0_9BACT</name>
<dbReference type="HAMAP" id="MF_00422">
    <property type="entry name" value="SecE"/>
    <property type="match status" value="1"/>
</dbReference>
<evidence type="ECO:0000256" key="5">
    <source>
        <dbReference type="ARBA" id="ARBA00022927"/>
    </source>
</evidence>
<evidence type="ECO:0000313" key="10">
    <source>
        <dbReference type="EMBL" id="OGE40704.1"/>
    </source>
</evidence>
<comment type="caution">
    <text evidence="10">The sequence shown here is derived from an EMBL/GenBank/DDBJ whole genome shotgun (WGS) entry which is preliminary data.</text>
</comment>
<keyword evidence="2 9" id="KW-0813">Transport</keyword>
<dbReference type="GO" id="GO:0009306">
    <property type="term" value="P:protein secretion"/>
    <property type="evidence" value="ECO:0007669"/>
    <property type="project" value="UniProtKB-UniRule"/>
</dbReference>
<reference evidence="10 11" key="1">
    <citation type="journal article" date="2016" name="Nat. Commun.">
        <title>Thousands of microbial genomes shed light on interconnected biogeochemical processes in an aquifer system.</title>
        <authorList>
            <person name="Anantharaman K."/>
            <person name="Brown C.T."/>
            <person name="Hug L.A."/>
            <person name="Sharon I."/>
            <person name="Castelle C.J."/>
            <person name="Probst A.J."/>
            <person name="Thomas B.C."/>
            <person name="Singh A."/>
            <person name="Wilkins M.J."/>
            <person name="Karaoz U."/>
            <person name="Brodie E.L."/>
            <person name="Williams K.H."/>
            <person name="Hubbard S.S."/>
            <person name="Banfield J.F."/>
        </authorList>
    </citation>
    <scope>NUCLEOTIDE SEQUENCE [LARGE SCALE GENOMIC DNA]</scope>
</reference>
<proteinExistence type="inferred from homology"/>
<evidence type="ECO:0000256" key="2">
    <source>
        <dbReference type="ARBA" id="ARBA00022448"/>
    </source>
</evidence>
<dbReference type="InterPro" id="IPR005807">
    <property type="entry name" value="SecE_bac"/>
</dbReference>
<dbReference type="PANTHER" id="PTHR33910">
    <property type="entry name" value="PROTEIN TRANSLOCASE SUBUNIT SECE"/>
    <property type="match status" value="1"/>
</dbReference>
<keyword evidence="6 9" id="KW-1133">Transmembrane helix</keyword>
<dbReference type="EMBL" id="MFDD01000006">
    <property type="protein sequence ID" value="OGE40704.1"/>
    <property type="molecule type" value="Genomic_DNA"/>
</dbReference>
<keyword evidence="7 9" id="KW-0811">Translocation</keyword>
<dbReference type="NCBIfam" id="TIGR00964">
    <property type="entry name" value="secE_bact"/>
    <property type="match status" value="1"/>
</dbReference>
<dbReference type="Gene3D" id="1.20.5.1030">
    <property type="entry name" value="Preprotein translocase secy subunit"/>
    <property type="match status" value="1"/>
</dbReference>
<dbReference type="AlphaFoldDB" id="A0A1F5KIP0"/>
<evidence type="ECO:0000256" key="3">
    <source>
        <dbReference type="ARBA" id="ARBA00022475"/>
    </source>
</evidence>
<dbReference type="GO" id="GO:0005886">
    <property type="term" value="C:plasma membrane"/>
    <property type="evidence" value="ECO:0007669"/>
    <property type="project" value="UniProtKB-SubCell"/>
</dbReference>
<accession>A0A1F5KIP0</accession>
<gene>
    <name evidence="9" type="primary">secE</name>
    <name evidence="10" type="ORF">A3D25_05505</name>
</gene>
<dbReference type="GO" id="GO:0008320">
    <property type="term" value="F:protein transmembrane transporter activity"/>
    <property type="evidence" value="ECO:0007669"/>
    <property type="project" value="UniProtKB-UniRule"/>
</dbReference>
<evidence type="ECO:0000256" key="8">
    <source>
        <dbReference type="ARBA" id="ARBA00023136"/>
    </source>
</evidence>
<comment type="subunit">
    <text evidence="9">Component of the Sec protein translocase complex. Heterotrimer consisting of SecY, SecE and SecG subunits. The heterotrimers can form oligomers, although 1 heterotrimer is thought to be able to translocate proteins. Interacts with the ribosome. Interacts with SecDF, and other proteins may be involved. Interacts with SecA.</text>
</comment>
<comment type="function">
    <text evidence="9">Essential subunit of the Sec protein translocation channel SecYEG. Clamps together the 2 halves of SecY. May contact the channel plug during translocation.</text>
</comment>
<dbReference type="Proteomes" id="UP000177328">
    <property type="component" value="Unassembled WGS sequence"/>
</dbReference>
<dbReference type="GO" id="GO:0065002">
    <property type="term" value="P:intracellular protein transmembrane transport"/>
    <property type="evidence" value="ECO:0007669"/>
    <property type="project" value="UniProtKB-UniRule"/>
</dbReference>
<dbReference type="InterPro" id="IPR038379">
    <property type="entry name" value="SecE_sf"/>
</dbReference>
<keyword evidence="4 9" id="KW-0812">Transmembrane</keyword>
<dbReference type="InterPro" id="IPR001901">
    <property type="entry name" value="Translocase_SecE/Sec61-g"/>
</dbReference>
<dbReference type="GO" id="GO:0006605">
    <property type="term" value="P:protein targeting"/>
    <property type="evidence" value="ECO:0007669"/>
    <property type="project" value="UniProtKB-UniRule"/>
</dbReference>
<keyword evidence="5 9" id="KW-0653">Protein transport</keyword>
<dbReference type="Pfam" id="PF00584">
    <property type="entry name" value="SecE"/>
    <property type="match status" value="1"/>
</dbReference>
<protein>
    <recommendedName>
        <fullName evidence="9">Protein translocase subunit SecE</fullName>
    </recommendedName>
</protein>
<evidence type="ECO:0000256" key="7">
    <source>
        <dbReference type="ARBA" id="ARBA00023010"/>
    </source>
</evidence>
<dbReference type="PROSITE" id="PS01067">
    <property type="entry name" value="SECE_SEC61G"/>
    <property type="match status" value="1"/>
</dbReference>